<name>A0A7W1XA69_9BACL</name>
<dbReference type="AlphaFoldDB" id="A0A7W1XA69"/>
<keyword evidence="2" id="KW-1185">Reference proteome</keyword>
<dbReference type="Proteomes" id="UP000530514">
    <property type="component" value="Unassembled WGS sequence"/>
</dbReference>
<organism evidence="1 2">
    <name type="scientific">Thermoactinomyces daqus</name>
    <dbReference type="NCBI Taxonomy" id="1329516"/>
    <lineage>
        <taxon>Bacteria</taxon>
        <taxon>Bacillati</taxon>
        <taxon>Bacillota</taxon>
        <taxon>Bacilli</taxon>
        <taxon>Bacillales</taxon>
        <taxon>Thermoactinomycetaceae</taxon>
        <taxon>Thermoactinomyces</taxon>
    </lineage>
</organism>
<reference evidence="1 2" key="1">
    <citation type="submission" date="2020-07" db="EMBL/GenBank/DDBJ databases">
        <authorList>
            <person name="Feng H."/>
        </authorList>
    </citation>
    <scope>NUCLEOTIDE SEQUENCE [LARGE SCALE GENOMIC DNA]</scope>
    <source>
        <strain evidence="2">s-11</strain>
    </source>
</reference>
<dbReference type="EMBL" id="JACEIP010000009">
    <property type="protein sequence ID" value="MBA4542829.1"/>
    <property type="molecule type" value="Genomic_DNA"/>
</dbReference>
<evidence type="ECO:0000313" key="2">
    <source>
        <dbReference type="Proteomes" id="UP000530514"/>
    </source>
</evidence>
<sequence length="81" mass="9342">MDWDLSAFECVLLLLTACAFLWSVRFQFHFSHTRVQPTCASKAILPRERQCLPSRESWLLVTRMKMGNADGEGRMDSTLFS</sequence>
<proteinExistence type="predicted"/>
<accession>A0A7W1XA69</accession>
<protein>
    <submittedName>
        <fullName evidence="1">Uncharacterized protein</fullName>
    </submittedName>
</protein>
<dbReference type="RefSeq" id="WP_033100076.1">
    <property type="nucleotide sequence ID" value="NZ_JACEIP010000009.1"/>
</dbReference>
<evidence type="ECO:0000313" key="1">
    <source>
        <dbReference type="EMBL" id="MBA4542829.1"/>
    </source>
</evidence>
<comment type="caution">
    <text evidence="1">The sequence shown here is derived from an EMBL/GenBank/DDBJ whole genome shotgun (WGS) entry which is preliminary data.</text>
</comment>
<gene>
    <name evidence="1" type="ORF">H1164_07930</name>
</gene>